<dbReference type="SUPFAM" id="SSF55486">
    <property type="entry name" value="Metalloproteases ('zincins'), catalytic domain"/>
    <property type="match status" value="1"/>
</dbReference>
<dbReference type="GO" id="GO:0006364">
    <property type="term" value="P:rRNA processing"/>
    <property type="evidence" value="ECO:0007669"/>
    <property type="project" value="UniProtKB-UniRule"/>
</dbReference>
<keyword evidence="2 7" id="KW-0540">Nuclease</keyword>
<dbReference type="PANTHER" id="PTHR46986:SF1">
    <property type="entry name" value="ENDORIBONUCLEASE YBEY, CHLOROPLASTIC"/>
    <property type="match status" value="1"/>
</dbReference>
<evidence type="ECO:0000256" key="4">
    <source>
        <dbReference type="ARBA" id="ARBA00022759"/>
    </source>
</evidence>
<feature type="binding site" evidence="7">
    <location>
        <position position="111"/>
    </location>
    <ligand>
        <name>Zn(2+)</name>
        <dbReference type="ChEBI" id="CHEBI:29105"/>
        <note>catalytic</note>
    </ligand>
</feature>
<dbReference type="GO" id="GO:0004521">
    <property type="term" value="F:RNA endonuclease activity"/>
    <property type="evidence" value="ECO:0007669"/>
    <property type="project" value="UniProtKB-UniRule"/>
</dbReference>
<dbReference type="PANTHER" id="PTHR46986">
    <property type="entry name" value="ENDORIBONUCLEASE YBEY, CHLOROPLASTIC"/>
    <property type="match status" value="1"/>
</dbReference>
<feature type="binding site" evidence="7">
    <location>
        <position position="107"/>
    </location>
    <ligand>
        <name>Zn(2+)</name>
        <dbReference type="ChEBI" id="CHEBI:29105"/>
        <note>catalytic</note>
    </ligand>
</feature>
<dbReference type="HAMAP" id="MF_00009">
    <property type="entry name" value="Endoribonucl_YbeY"/>
    <property type="match status" value="1"/>
</dbReference>
<evidence type="ECO:0000313" key="9">
    <source>
        <dbReference type="Proteomes" id="UP000527324"/>
    </source>
</evidence>
<comment type="caution">
    <text evidence="8">The sequence shown here is derived from an EMBL/GenBank/DDBJ whole genome shotgun (WGS) entry which is preliminary data.</text>
</comment>
<protein>
    <recommendedName>
        <fullName evidence="7">Endoribonuclease YbeY</fullName>
        <ecNumber evidence="7">3.1.-.-</ecNumber>
    </recommendedName>
</protein>
<evidence type="ECO:0000256" key="3">
    <source>
        <dbReference type="ARBA" id="ARBA00022723"/>
    </source>
</evidence>
<evidence type="ECO:0000256" key="2">
    <source>
        <dbReference type="ARBA" id="ARBA00022722"/>
    </source>
</evidence>
<reference evidence="8 9" key="1">
    <citation type="submission" date="2020-08" db="EMBL/GenBank/DDBJ databases">
        <title>Genomic Encyclopedia of Type Strains, Phase IV (KMG-IV): sequencing the most valuable type-strain genomes for metagenomic binning, comparative biology and taxonomic classification.</title>
        <authorList>
            <person name="Goeker M."/>
        </authorList>
    </citation>
    <scope>NUCLEOTIDE SEQUENCE [LARGE SCALE GENOMIC DNA]</scope>
    <source>
        <strain evidence="8 9">DSM 4731</strain>
    </source>
</reference>
<comment type="subcellular location">
    <subcellularLocation>
        <location evidence="7">Cytoplasm</location>
    </subcellularLocation>
</comment>
<keyword evidence="7" id="KW-0698">rRNA processing</keyword>
<dbReference type="InterPro" id="IPR023091">
    <property type="entry name" value="MetalPrtase_cat_dom_sf_prd"/>
</dbReference>
<dbReference type="GeneID" id="88840371"/>
<organism evidence="8 9">
    <name type="scientific">Brevundimonas aurantiaca</name>
    <dbReference type="NCBI Taxonomy" id="74316"/>
    <lineage>
        <taxon>Bacteria</taxon>
        <taxon>Pseudomonadati</taxon>
        <taxon>Pseudomonadota</taxon>
        <taxon>Alphaproteobacteria</taxon>
        <taxon>Caulobacterales</taxon>
        <taxon>Caulobacteraceae</taxon>
        <taxon>Brevundimonas</taxon>
    </lineage>
</organism>
<accession>A0A7W9FAG4</accession>
<comment type="similarity">
    <text evidence="1 7">Belongs to the endoribonuclease YbeY family.</text>
</comment>
<dbReference type="AlphaFoldDB" id="A0A7W9FAG4"/>
<name>A0A7W9FAG4_9CAUL</name>
<dbReference type="Pfam" id="PF02130">
    <property type="entry name" value="YbeY"/>
    <property type="match status" value="1"/>
</dbReference>
<keyword evidence="6 7" id="KW-0862">Zinc</keyword>
<keyword evidence="7" id="KW-0690">Ribosome biogenesis</keyword>
<evidence type="ECO:0000256" key="1">
    <source>
        <dbReference type="ARBA" id="ARBA00010875"/>
    </source>
</evidence>
<keyword evidence="5 7" id="KW-0378">Hydrolase</keyword>
<dbReference type="GO" id="GO:0008270">
    <property type="term" value="F:zinc ion binding"/>
    <property type="evidence" value="ECO:0007669"/>
    <property type="project" value="UniProtKB-UniRule"/>
</dbReference>
<dbReference type="GO" id="GO:0004222">
    <property type="term" value="F:metalloendopeptidase activity"/>
    <property type="evidence" value="ECO:0007669"/>
    <property type="project" value="InterPro"/>
</dbReference>
<feature type="binding site" evidence="7">
    <location>
        <position position="117"/>
    </location>
    <ligand>
        <name>Zn(2+)</name>
        <dbReference type="ChEBI" id="CHEBI:29105"/>
        <note>catalytic</note>
    </ligand>
</feature>
<dbReference type="NCBIfam" id="TIGR00043">
    <property type="entry name" value="rRNA maturation RNase YbeY"/>
    <property type="match status" value="1"/>
</dbReference>
<keyword evidence="4 7" id="KW-0255">Endonuclease</keyword>
<keyword evidence="3 7" id="KW-0479">Metal-binding</keyword>
<dbReference type="Proteomes" id="UP000527324">
    <property type="component" value="Unassembled WGS sequence"/>
</dbReference>
<evidence type="ECO:0000256" key="7">
    <source>
        <dbReference type="HAMAP-Rule" id="MF_00009"/>
    </source>
</evidence>
<keyword evidence="7" id="KW-0963">Cytoplasm</keyword>
<dbReference type="RefSeq" id="WP_183216418.1">
    <property type="nucleotide sequence ID" value="NZ_CAJFZW010000017.1"/>
</dbReference>
<evidence type="ECO:0000256" key="5">
    <source>
        <dbReference type="ARBA" id="ARBA00022801"/>
    </source>
</evidence>
<evidence type="ECO:0000256" key="6">
    <source>
        <dbReference type="ARBA" id="ARBA00022833"/>
    </source>
</evidence>
<gene>
    <name evidence="7" type="primary">ybeY</name>
    <name evidence="8" type="ORF">GGQ93_001738</name>
</gene>
<comment type="function">
    <text evidence="7">Single strand-specific metallo-endoribonuclease involved in late-stage 70S ribosome quality control and in maturation of the 3' terminus of the 16S rRNA.</text>
</comment>
<dbReference type="EC" id="3.1.-.-" evidence="7"/>
<dbReference type="InterPro" id="IPR002036">
    <property type="entry name" value="YbeY"/>
</dbReference>
<proteinExistence type="inferred from homology"/>
<sequence>MIDIEIEAEAWSAALPDAEAVAERAAAAALGAVAGDVVVLLTDDEAVRALNARFRDKDKPTNVLSFPAPENAAPHLGDIVLAYGVCATEANVQGKSLSDHLSHLVVHGVLHLLGRDHEDEAEAEAMEAEEREILAELGVADPYAADVSVEGQD</sequence>
<dbReference type="Gene3D" id="3.40.390.30">
    <property type="entry name" value="Metalloproteases ('zincins'), catalytic domain"/>
    <property type="match status" value="1"/>
</dbReference>
<dbReference type="GO" id="GO:0005737">
    <property type="term" value="C:cytoplasm"/>
    <property type="evidence" value="ECO:0007669"/>
    <property type="project" value="UniProtKB-SubCell"/>
</dbReference>
<comment type="cofactor">
    <cofactor evidence="7">
        <name>Zn(2+)</name>
        <dbReference type="ChEBI" id="CHEBI:29105"/>
    </cofactor>
    <text evidence="7">Binds 1 zinc ion.</text>
</comment>
<keyword evidence="9" id="KW-1185">Reference proteome</keyword>
<evidence type="ECO:0000313" key="8">
    <source>
        <dbReference type="EMBL" id="MBB5740024.1"/>
    </source>
</evidence>
<dbReference type="EMBL" id="JACHOQ010000003">
    <property type="protein sequence ID" value="MBB5740024.1"/>
    <property type="molecule type" value="Genomic_DNA"/>
</dbReference>